<keyword evidence="1" id="KW-0472">Membrane</keyword>
<protein>
    <submittedName>
        <fullName evidence="2">Uncharacterized protein</fullName>
    </submittedName>
</protein>
<reference evidence="2" key="1">
    <citation type="submission" date="2018-02" db="EMBL/GenBank/DDBJ databases">
        <title>Rhizophora mucronata_Transcriptome.</title>
        <authorList>
            <person name="Meera S.P."/>
            <person name="Sreeshan A."/>
            <person name="Augustine A."/>
        </authorList>
    </citation>
    <scope>NUCLEOTIDE SEQUENCE</scope>
    <source>
        <tissue evidence="2">Leaf</tissue>
    </source>
</reference>
<keyword evidence="1" id="KW-1133">Transmembrane helix</keyword>
<evidence type="ECO:0000256" key="1">
    <source>
        <dbReference type="SAM" id="Phobius"/>
    </source>
</evidence>
<proteinExistence type="predicted"/>
<accession>A0A2P2NRN3</accession>
<dbReference type="AlphaFoldDB" id="A0A2P2NRN3"/>
<sequence length="38" mass="4354">MPPEKNISSLSYFSPLSSLFPFFICFMSFGISWPTSPY</sequence>
<organism evidence="2">
    <name type="scientific">Rhizophora mucronata</name>
    <name type="common">Asiatic mangrove</name>
    <dbReference type="NCBI Taxonomy" id="61149"/>
    <lineage>
        <taxon>Eukaryota</taxon>
        <taxon>Viridiplantae</taxon>
        <taxon>Streptophyta</taxon>
        <taxon>Embryophyta</taxon>
        <taxon>Tracheophyta</taxon>
        <taxon>Spermatophyta</taxon>
        <taxon>Magnoliopsida</taxon>
        <taxon>eudicotyledons</taxon>
        <taxon>Gunneridae</taxon>
        <taxon>Pentapetalae</taxon>
        <taxon>rosids</taxon>
        <taxon>fabids</taxon>
        <taxon>Malpighiales</taxon>
        <taxon>Rhizophoraceae</taxon>
        <taxon>Rhizophora</taxon>
    </lineage>
</organism>
<keyword evidence="1" id="KW-0812">Transmembrane</keyword>
<dbReference type="EMBL" id="GGEC01064662">
    <property type="protein sequence ID" value="MBX45146.1"/>
    <property type="molecule type" value="Transcribed_RNA"/>
</dbReference>
<name>A0A2P2NRN3_RHIMU</name>
<feature type="transmembrane region" description="Helical" evidence="1">
    <location>
        <begin position="12"/>
        <end position="33"/>
    </location>
</feature>
<evidence type="ECO:0000313" key="2">
    <source>
        <dbReference type="EMBL" id="MBX45146.1"/>
    </source>
</evidence>